<dbReference type="GO" id="GO:0061631">
    <property type="term" value="F:ubiquitin conjugating enzyme activity"/>
    <property type="evidence" value="ECO:0007669"/>
    <property type="project" value="UniProtKB-EC"/>
</dbReference>
<gene>
    <name evidence="8" type="ORF">POM88_017494</name>
</gene>
<comment type="caution">
    <text evidence="8">The sequence shown here is derived from an EMBL/GenBank/DDBJ whole genome shotgun (WGS) entry which is preliminary data.</text>
</comment>
<feature type="signal peptide" evidence="6">
    <location>
        <begin position="1"/>
        <end position="16"/>
    </location>
</feature>
<dbReference type="InterPro" id="IPR000608">
    <property type="entry name" value="UBC"/>
</dbReference>
<dbReference type="Gene3D" id="3.10.110.10">
    <property type="entry name" value="Ubiquitin Conjugating Enzyme"/>
    <property type="match status" value="1"/>
</dbReference>
<dbReference type="InterPro" id="IPR016135">
    <property type="entry name" value="UBQ-conjugating_enzyme/RWD"/>
</dbReference>
<keyword evidence="3" id="KW-0547">Nucleotide-binding</keyword>
<evidence type="ECO:0000256" key="3">
    <source>
        <dbReference type="ARBA" id="ARBA00022741"/>
    </source>
</evidence>
<dbReference type="SUPFAM" id="SSF54495">
    <property type="entry name" value="UBC-like"/>
    <property type="match status" value="1"/>
</dbReference>
<accession>A0AAD8IPK0</accession>
<sequence>MQNIVWLLLLLKVANQEIIDIDSDDEFEKFDISTGVEAHVPWFTAPVQNKSTLAITETSFLQLQPSPGGGILKPEASHSLWPVDPQGTTYGATYSGGRTHSGGTSQASHMPFDSFLSGSHVHDASKAFPVNGYEFSVDSSETLKKFEQFKMFDIVEDFSDHHFVNDGTSTKKPSKNWLKRIQEEWKILEKDLPETILVRVYESRMDLLRAVIVGANGTPYHDGLFFFDVFFPNRYPHVPPRVHYHSGGLRINPNLYSDGKLCLSLLNTWISSREERWIPGKSTMLQVLVSIQGLVLNANPYFNEAEFMIIRQKPNWEMLSQQYNEETFKKSLQTMVFTLRKQPMHFENFVVGHFFKRAGDILVSCQAYMEGAQVGCLVRGDAFTEIGLKGCEKFIPAAIPGTITSNDLL</sequence>
<keyword evidence="2" id="KW-0808">Transferase</keyword>
<evidence type="ECO:0000256" key="4">
    <source>
        <dbReference type="ARBA" id="ARBA00022786"/>
    </source>
</evidence>
<dbReference type="PROSITE" id="PS50127">
    <property type="entry name" value="UBC_2"/>
    <property type="match status" value="1"/>
</dbReference>
<dbReference type="CDD" id="cd23837">
    <property type="entry name" value="UBCc_UBE2O"/>
    <property type="match status" value="1"/>
</dbReference>
<dbReference type="EMBL" id="JAUIZM010000004">
    <property type="protein sequence ID" value="KAK1389316.1"/>
    <property type="molecule type" value="Genomic_DNA"/>
</dbReference>
<proteinExistence type="predicted"/>
<dbReference type="GO" id="GO:0005524">
    <property type="term" value="F:ATP binding"/>
    <property type="evidence" value="ECO:0007669"/>
    <property type="project" value="UniProtKB-KW"/>
</dbReference>
<dbReference type="Pfam" id="PF00179">
    <property type="entry name" value="UQ_con"/>
    <property type="match status" value="1"/>
</dbReference>
<keyword evidence="6" id="KW-0732">Signal</keyword>
<reference evidence="8" key="2">
    <citation type="submission" date="2023-05" db="EMBL/GenBank/DDBJ databases">
        <authorList>
            <person name="Schelkunov M.I."/>
        </authorList>
    </citation>
    <scope>NUCLEOTIDE SEQUENCE</scope>
    <source>
        <strain evidence="8">Hsosn_3</strain>
        <tissue evidence="8">Leaf</tissue>
    </source>
</reference>
<dbReference type="EC" id="2.3.2.23" evidence="1"/>
<evidence type="ECO:0000256" key="6">
    <source>
        <dbReference type="SAM" id="SignalP"/>
    </source>
</evidence>
<organism evidence="8 9">
    <name type="scientific">Heracleum sosnowskyi</name>
    <dbReference type="NCBI Taxonomy" id="360622"/>
    <lineage>
        <taxon>Eukaryota</taxon>
        <taxon>Viridiplantae</taxon>
        <taxon>Streptophyta</taxon>
        <taxon>Embryophyta</taxon>
        <taxon>Tracheophyta</taxon>
        <taxon>Spermatophyta</taxon>
        <taxon>Magnoliopsida</taxon>
        <taxon>eudicotyledons</taxon>
        <taxon>Gunneridae</taxon>
        <taxon>Pentapetalae</taxon>
        <taxon>asterids</taxon>
        <taxon>campanulids</taxon>
        <taxon>Apiales</taxon>
        <taxon>Apiaceae</taxon>
        <taxon>Apioideae</taxon>
        <taxon>apioid superclade</taxon>
        <taxon>Tordylieae</taxon>
        <taxon>Tordyliinae</taxon>
        <taxon>Heracleum</taxon>
    </lineage>
</organism>
<evidence type="ECO:0000256" key="1">
    <source>
        <dbReference type="ARBA" id="ARBA00012486"/>
    </source>
</evidence>
<dbReference type="PANTHER" id="PTHR46116">
    <property type="entry name" value="(E3-INDEPENDENT) E2 UBIQUITIN-CONJUGATING ENZYME"/>
    <property type="match status" value="1"/>
</dbReference>
<evidence type="ECO:0000259" key="7">
    <source>
        <dbReference type="PROSITE" id="PS50127"/>
    </source>
</evidence>
<evidence type="ECO:0000256" key="5">
    <source>
        <dbReference type="ARBA" id="ARBA00022840"/>
    </source>
</evidence>
<feature type="domain" description="UBC core" evidence="7">
    <location>
        <begin position="176"/>
        <end position="332"/>
    </location>
</feature>
<dbReference type="SMART" id="SM00212">
    <property type="entry name" value="UBCc"/>
    <property type="match status" value="1"/>
</dbReference>
<name>A0AAD8IPK0_9APIA</name>
<dbReference type="Proteomes" id="UP001237642">
    <property type="component" value="Unassembled WGS sequence"/>
</dbReference>
<dbReference type="AlphaFoldDB" id="A0AAD8IPK0"/>
<keyword evidence="5" id="KW-0067">ATP-binding</keyword>
<feature type="chain" id="PRO_5041941227" description="E2 ubiquitin-conjugating enzyme" evidence="6">
    <location>
        <begin position="17"/>
        <end position="409"/>
    </location>
</feature>
<dbReference type="PANTHER" id="PTHR46116:SF41">
    <property type="entry name" value="UBIQUITIN-CONJUGATING ENZYME E2 25-RELATED"/>
    <property type="match status" value="1"/>
</dbReference>
<dbReference type="FunFam" id="3.10.110.10:FF:000028">
    <property type="entry name" value="Probable ubiquitin-conjugating enzyme E2 23"/>
    <property type="match status" value="1"/>
</dbReference>
<reference evidence="8" key="1">
    <citation type="submission" date="2023-02" db="EMBL/GenBank/DDBJ databases">
        <title>Genome of toxic invasive species Heracleum sosnowskyi carries increased number of genes despite the absence of recent whole-genome duplications.</title>
        <authorList>
            <person name="Schelkunov M."/>
            <person name="Shtratnikova V."/>
            <person name="Makarenko M."/>
            <person name="Klepikova A."/>
            <person name="Omelchenko D."/>
            <person name="Novikova G."/>
            <person name="Obukhova E."/>
            <person name="Bogdanov V."/>
            <person name="Penin A."/>
            <person name="Logacheva M."/>
        </authorList>
    </citation>
    <scope>NUCLEOTIDE SEQUENCE</scope>
    <source>
        <strain evidence="8">Hsosn_3</strain>
        <tissue evidence="8">Leaf</tissue>
    </source>
</reference>
<evidence type="ECO:0000256" key="2">
    <source>
        <dbReference type="ARBA" id="ARBA00022679"/>
    </source>
</evidence>
<keyword evidence="9" id="KW-1185">Reference proteome</keyword>
<evidence type="ECO:0000313" key="8">
    <source>
        <dbReference type="EMBL" id="KAK1389316.1"/>
    </source>
</evidence>
<evidence type="ECO:0000313" key="9">
    <source>
        <dbReference type="Proteomes" id="UP001237642"/>
    </source>
</evidence>
<keyword evidence="4" id="KW-0833">Ubl conjugation pathway</keyword>
<protein>
    <recommendedName>
        <fullName evidence="1">E2 ubiquitin-conjugating enzyme</fullName>
        <ecNumber evidence="1">2.3.2.23</ecNumber>
    </recommendedName>
</protein>